<evidence type="ECO:0000256" key="2">
    <source>
        <dbReference type="SAM" id="Phobius"/>
    </source>
</evidence>
<keyword evidence="4" id="KW-1185">Reference proteome</keyword>
<keyword evidence="2" id="KW-0812">Transmembrane</keyword>
<organism evidence="3 4">
    <name type="scientific">Sphenostylis stenocarpa</name>
    <dbReference type="NCBI Taxonomy" id="92480"/>
    <lineage>
        <taxon>Eukaryota</taxon>
        <taxon>Viridiplantae</taxon>
        <taxon>Streptophyta</taxon>
        <taxon>Embryophyta</taxon>
        <taxon>Tracheophyta</taxon>
        <taxon>Spermatophyta</taxon>
        <taxon>Magnoliopsida</taxon>
        <taxon>eudicotyledons</taxon>
        <taxon>Gunneridae</taxon>
        <taxon>Pentapetalae</taxon>
        <taxon>rosids</taxon>
        <taxon>fabids</taxon>
        <taxon>Fabales</taxon>
        <taxon>Fabaceae</taxon>
        <taxon>Papilionoideae</taxon>
        <taxon>50 kb inversion clade</taxon>
        <taxon>NPAAA clade</taxon>
        <taxon>indigoferoid/millettioid clade</taxon>
        <taxon>Phaseoleae</taxon>
        <taxon>Sphenostylis</taxon>
    </lineage>
</organism>
<evidence type="ECO:0000313" key="4">
    <source>
        <dbReference type="Proteomes" id="UP001189624"/>
    </source>
</evidence>
<accession>A0AA86S0F7</accession>
<gene>
    <name evidence="3" type="ORF">AYBTSS11_LOCUS1303</name>
</gene>
<reference evidence="3" key="1">
    <citation type="submission" date="2023-10" db="EMBL/GenBank/DDBJ databases">
        <authorList>
            <person name="Domelevo Entfellner J.-B."/>
        </authorList>
    </citation>
    <scope>NUCLEOTIDE SEQUENCE</scope>
</reference>
<evidence type="ECO:0008006" key="5">
    <source>
        <dbReference type="Google" id="ProtNLM"/>
    </source>
</evidence>
<dbReference type="PANTHER" id="PTHR11247:SF79">
    <property type="entry name" value="ALPHA_BETA-HYDROLASES SUPERFAMILY PROTEIN"/>
    <property type="match status" value="1"/>
</dbReference>
<sequence>MVGDPASAAINNHRRTIPFHPSQSIDSFYILLFLLAASLAHFRKWLTCYTSLQIFEHPIQDMLKTLRELSGSPGYCVEIGIGSWDSLTKPMLEQSAIACEKVKNMNDLRDGYNIVGLSQGNLIARGIIEFCDDAPLVKTRYILLLNSRTLDTVKNLISLGGPHAGIASFPFCGHKIVCTIVDFILRMGIYTPWLTYLVFLLNVLVQRILGPSGYVKIPTDIADYRKGCEFLPKLNNEIADERNSTYKQRFASLENLVLIMFTKEEILVPKETALFGYYPDGALHPVLPMQQTKLYIEDWIGLRTLDEAGKVKLVNVSGGHLIMSRRDIETYVVPYLKH</sequence>
<dbReference type="InterPro" id="IPR029058">
    <property type="entry name" value="AB_hydrolase_fold"/>
</dbReference>
<dbReference type="Gramene" id="rna-AYBTSS11_LOCUS1303">
    <property type="protein sequence ID" value="CAJ1827164.1"/>
    <property type="gene ID" value="gene-AYBTSS11_LOCUS1303"/>
</dbReference>
<keyword evidence="2" id="KW-1133">Transmembrane helix</keyword>
<proteinExistence type="predicted"/>
<dbReference type="Gene3D" id="3.40.50.1820">
    <property type="entry name" value="alpha/beta hydrolase"/>
    <property type="match status" value="1"/>
</dbReference>
<dbReference type="PANTHER" id="PTHR11247">
    <property type="entry name" value="PALMITOYL-PROTEIN THIOESTERASE/DOLICHYLDIPHOSPHATASE 1"/>
    <property type="match status" value="1"/>
</dbReference>
<evidence type="ECO:0000313" key="3">
    <source>
        <dbReference type="EMBL" id="CAJ1827164.1"/>
    </source>
</evidence>
<dbReference type="GO" id="GO:0016790">
    <property type="term" value="F:thiolester hydrolase activity"/>
    <property type="evidence" value="ECO:0007669"/>
    <property type="project" value="TreeGrafter"/>
</dbReference>
<dbReference type="EMBL" id="OY731398">
    <property type="protein sequence ID" value="CAJ1827164.1"/>
    <property type="molecule type" value="Genomic_DNA"/>
</dbReference>
<name>A0AA86S0F7_9FABA</name>
<dbReference type="AlphaFoldDB" id="A0AA86S0F7"/>
<protein>
    <recommendedName>
        <fullName evidence="5">Palmitoyl-protein thioesterase 1</fullName>
    </recommendedName>
</protein>
<evidence type="ECO:0000256" key="1">
    <source>
        <dbReference type="ARBA" id="ARBA00022801"/>
    </source>
</evidence>
<dbReference type="Pfam" id="PF02089">
    <property type="entry name" value="Palm_thioest"/>
    <property type="match status" value="1"/>
</dbReference>
<dbReference type="Proteomes" id="UP001189624">
    <property type="component" value="Chromosome 1"/>
</dbReference>
<feature type="transmembrane region" description="Helical" evidence="2">
    <location>
        <begin position="28"/>
        <end position="46"/>
    </location>
</feature>
<keyword evidence="1" id="KW-0378">Hydrolase</keyword>
<dbReference type="SUPFAM" id="SSF53474">
    <property type="entry name" value="alpha/beta-Hydrolases"/>
    <property type="match status" value="1"/>
</dbReference>
<keyword evidence="2" id="KW-0472">Membrane</keyword>